<comment type="caution">
    <text evidence="3">The sequence shown here is derived from an EMBL/GenBank/DDBJ whole genome shotgun (WGS) entry which is preliminary data.</text>
</comment>
<dbReference type="GO" id="GO:0046872">
    <property type="term" value="F:metal ion binding"/>
    <property type="evidence" value="ECO:0007669"/>
    <property type="project" value="UniProtKB-KW"/>
</dbReference>
<dbReference type="InterPro" id="IPR037523">
    <property type="entry name" value="VOC_core"/>
</dbReference>
<dbReference type="InterPro" id="IPR018146">
    <property type="entry name" value="Glyoxalase_1_CS"/>
</dbReference>
<sequence length="130" mass="14766">MITYSGIHHVSLTVRDLERAKAFYTKVLGLNEIERPPFDFAGAWYAVGEGGQQLHLIVHEGETLRQGEINTRDGHFAIRVGSYKEAIAWLDRQGVPYEARPFAKAGFPQIYVLDPDRNIIEFNAEQYDGE</sequence>
<dbReference type="InterPro" id="IPR004360">
    <property type="entry name" value="Glyas_Fos-R_dOase_dom"/>
</dbReference>
<dbReference type="PROSITE" id="PS00934">
    <property type="entry name" value="GLYOXALASE_I_1"/>
    <property type="match status" value="1"/>
</dbReference>
<dbReference type="Pfam" id="PF00903">
    <property type="entry name" value="Glyoxalase"/>
    <property type="match status" value="1"/>
</dbReference>
<dbReference type="EMBL" id="WHOD01000082">
    <property type="protein sequence ID" value="NOU95797.1"/>
    <property type="molecule type" value="Genomic_DNA"/>
</dbReference>
<name>A0A972K4A7_9BACL</name>
<dbReference type="PROSITE" id="PS51819">
    <property type="entry name" value="VOC"/>
    <property type="match status" value="1"/>
</dbReference>
<dbReference type="AlphaFoldDB" id="A0A972K4A7"/>
<proteinExistence type="predicted"/>
<reference evidence="3" key="1">
    <citation type="submission" date="2019-10" db="EMBL/GenBank/DDBJ databases">
        <title>Description of Paenibacillus glebae sp. nov.</title>
        <authorList>
            <person name="Carlier A."/>
            <person name="Qi S."/>
        </authorList>
    </citation>
    <scope>NUCLEOTIDE SEQUENCE</scope>
    <source>
        <strain evidence="3">LMG 31456</strain>
    </source>
</reference>
<evidence type="ECO:0000259" key="2">
    <source>
        <dbReference type="PROSITE" id="PS51819"/>
    </source>
</evidence>
<dbReference type="SUPFAM" id="SSF54593">
    <property type="entry name" value="Glyoxalase/Bleomycin resistance protein/Dihydroxybiphenyl dioxygenase"/>
    <property type="match status" value="1"/>
</dbReference>
<gene>
    <name evidence="3" type="ORF">GC093_21595</name>
</gene>
<dbReference type="GO" id="GO:0004462">
    <property type="term" value="F:lactoylglutathione lyase activity"/>
    <property type="evidence" value="ECO:0007669"/>
    <property type="project" value="InterPro"/>
</dbReference>
<protein>
    <submittedName>
        <fullName evidence="3">Glyoxalase</fullName>
    </submittedName>
</protein>
<keyword evidence="4" id="KW-1185">Reference proteome</keyword>
<evidence type="ECO:0000256" key="1">
    <source>
        <dbReference type="ARBA" id="ARBA00022723"/>
    </source>
</evidence>
<feature type="domain" description="VOC" evidence="2">
    <location>
        <begin position="6"/>
        <end position="125"/>
    </location>
</feature>
<keyword evidence="1" id="KW-0479">Metal-binding</keyword>
<dbReference type="PANTHER" id="PTHR21366">
    <property type="entry name" value="GLYOXALASE FAMILY PROTEIN"/>
    <property type="match status" value="1"/>
</dbReference>
<dbReference type="InterPro" id="IPR050383">
    <property type="entry name" value="GlyoxalaseI/FosfomycinResist"/>
</dbReference>
<organism evidence="3 4">
    <name type="scientific">Paenibacillus foliorum</name>
    <dbReference type="NCBI Taxonomy" id="2654974"/>
    <lineage>
        <taxon>Bacteria</taxon>
        <taxon>Bacillati</taxon>
        <taxon>Bacillota</taxon>
        <taxon>Bacilli</taxon>
        <taxon>Bacillales</taxon>
        <taxon>Paenibacillaceae</taxon>
        <taxon>Paenibacillus</taxon>
    </lineage>
</organism>
<dbReference type="Gene3D" id="3.10.180.10">
    <property type="entry name" value="2,3-Dihydroxybiphenyl 1,2-Dioxygenase, domain 1"/>
    <property type="match status" value="1"/>
</dbReference>
<dbReference type="InterPro" id="IPR029068">
    <property type="entry name" value="Glyas_Bleomycin-R_OHBP_Dase"/>
</dbReference>
<dbReference type="RefSeq" id="WP_171654022.1">
    <property type="nucleotide sequence ID" value="NZ_WHOD01000082.1"/>
</dbReference>
<dbReference type="Proteomes" id="UP000641588">
    <property type="component" value="Unassembled WGS sequence"/>
</dbReference>
<evidence type="ECO:0000313" key="4">
    <source>
        <dbReference type="Proteomes" id="UP000641588"/>
    </source>
</evidence>
<evidence type="ECO:0000313" key="3">
    <source>
        <dbReference type="EMBL" id="NOU95797.1"/>
    </source>
</evidence>
<accession>A0A972K4A7</accession>